<dbReference type="EMBL" id="LXQA010999087">
    <property type="protein sequence ID" value="MCI80583.1"/>
    <property type="molecule type" value="Genomic_DNA"/>
</dbReference>
<sequence length="69" mass="7308">AIAASLMDSSPVVTNAEASAPQNDDKQKSIQVETIEEASLPSSDERNQVASSFGGDKSRSENQNKENTP</sequence>
<proteinExistence type="predicted"/>
<organism evidence="2 3">
    <name type="scientific">Trifolium medium</name>
    <dbReference type="NCBI Taxonomy" id="97028"/>
    <lineage>
        <taxon>Eukaryota</taxon>
        <taxon>Viridiplantae</taxon>
        <taxon>Streptophyta</taxon>
        <taxon>Embryophyta</taxon>
        <taxon>Tracheophyta</taxon>
        <taxon>Spermatophyta</taxon>
        <taxon>Magnoliopsida</taxon>
        <taxon>eudicotyledons</taxon>
        <taxon>Gunneridae</taxon>
        <taxon>Pentapetalae</taxon>
        <taxon>rosids</taxon>
        <taxon>fabids</taxon>
        <taxon>Fabales</taxon>
        <taxon>Fabaceae</taxon>
        <taxon>Papilionoideae</taxon>
        <taxon>50 kb inversion clade</taxon>
        <taxon>NPAAA clade</taxon>
        <taxon>Hologalegina</taxon>
        <taxon>IRL clade</taxon>
        <taxon>Trifolieae</taxon>
        <taxon>Trifolium</taxon>
    </lineage>
</organism>
<feature type="compositionally biased region" description="Polar residues" evidence="1">
    <location>
        <begin position="7"/>
        <end position="22"/>
    </location>
</feature>
<feature type="region of interest" description="Disordered" evidence="1">
    <location>
        <begin position="1"/>
        <end position="69"/>
    </location>
</feature>
<reference evidence="2 3" key="1">
    <citation type="journal article" date="2018" name="Front. Plant Sci.">
        <title>Red Clover (Trifolium pratense) and Zigzag Clover (T. medium) - A Picture of Genomic Similarities and Differences.</title>
        <authorList>
            <person name="Dluhosova J."/>
            <person name="Istvanek J."/>
            <person name="Nedelnik J."/>
            <person name="Repkova J."/>
        </authorList>
    </citation>
    <scope>NUCLEOTIDE SEQUENCE [LARGE SCALE GENOMIC DNA]</scope>
    <source>
        <strain evidence="3">cv. 10/8</strain>
        <tissue evidence="2">Leaf</tissue>
    </source>
</reference>
<evidence type="ECO:0000313" key="2">
    <source>
        <dbReference type="EMBL" id="MCI80583.1"/>
    </source>
</evidence>
<name>A0A392UZG4_9FABA</name>
<protein>
    <submittedName>
        <fullName evidence="2">Ataxin-3 protein</fullName>
    </submittedName>
</protein>
<dbReference type="AlphaFoldDB" id="A0A392UZG4"/>
<evidence type="ECO:0000313" key="3">
    <source>
        <dbReference type="Proteomes" id="UP000265520"/>
    </source>
</evidence>
<comment type="caution">
    <text evidence="2">The sequence shown here is derived from an EMBL/GenBank/DDBJ whole genome shotgun (WGS) entry which is preliminary data.</text>
</comment>
<feature type="non-terminal residue" evidence="2">
    <location>
        <position position="1"/>
    </location>
</feature>
<feature type="compositionally biased region" description="Basic and acidic residues" evidence="1">
    <location>
        <begin position="56"/>
        <end position="69"/>
    </location>
</feature>
<accession>A0A392UZG4</accession>
<evidence type="ECO:0000256" key="1">
    <source>
        <dbReference type="SAM" id="MobiDB-lite"/>
    </source>
</evidence>
<keyword evidence="3" id="KW-1185">Reference proteome</keyword>
<dbReference type="Proteomes" id="UP000265520">
    <property type="component" value="Unassembled WGS sequence"/>
</dbReference>